<name>A0A8S3XKJ3_PARAO</name>
<evidence type="ECO:0000313" key="2">
    <source>
        <dbReference type="EMBL" id="CAG5028988.1"/>
    </source>
</evidence>
<feature type="chain" id="PRO_5035922916" evidence="1">
    <location>
        <begin position="19"/>
        <end position="201"/>
    </location>
</feature>
<dbReference type="Proteomes" id="UP000691718">
    <property type="component" value="Unassembled WGS sequence"/>
</dbReference>
<comment type="caution">
    <text evidence="2">The sequence shown here is derived from an EMBL/GenBank/DDBJ whole genome shotgun (WGS) entry which is preliminary data.</text>
</comment>
<evidence type="ECO:0000313" key="3">
    <source>
        <dbReference type="Proteomes" id="UP000691718"/>
    </source>
</evidence>
<keyword evidence="1" id="KW-0732">Signal</keyword>
<dbReference type="EMBL" id="CAJQZP010001199">
    <property type="protein sequence ID" value="CAG5028988.1"/>
    <property type="molecule type" value="Genomic_DNA"/>
</dbReference>
<proteinExistence type="predicted"/>
<dbReference type="AlphaFoldDB" id="A0A8S3XKJ3"/>
<protein>
    <submittedName>
        <fullName evidence="2">(apollo) hypothetical protein</fullName>
    </submittedName>
</protein>
<accession>A0A8S3XKJ3</accession>
<gene>
    <name evidence="2" type="ORF">PAPOLLO_LOCUS19153</name>
</gene>
<dbReference type="OrthoDB" id="7142391at2759"/>
<reference evidence="2" key="1">
    <citation type="submission" date="2021-04" db="EMBL/GenBank/DDBJ databases">
        <authorList>
            <person name="Tunstrom K."/>
        </authorList>
    </citation>
    <scope>NUCLEOTIDE SEQUENCE</scope>
</reference>
<evidence type="ECO:0000256" key="1">
    <source>
        <dbReference type="SAM" id="SignalP"/>
    </source>
</evidence>
<organism evidence="2 3">
    <name type="scientific">Parnassius apollo</name>
    <name type="common">Apollo butterfly</name>
    <name type="synonym">Papilio apollo</name>
    <dbReference type="NCBI Taxonomy" id="110799"/>
    <lineage>
        <taxon>Eukaryota</taxon>
        <taxon>Metazoa</taxon>
        <taxon>Ecdysozoa</taxon>
        <taxon>Arthropoda</taxon>
        <taxon>Hexapoda</taxon>
        <taxon>Insecta</taxon>
        <taxon>Pterygota</taxon>
        <taxon>Neoptera</taxon>
        <taxon>Endopterygota</taxon>
        <taxon>Lepidoptera</taxon>
        <taxon>Glossata</taxon>
        <taxon>Ditrysia</taxon>
        <taxon>Papilionoidea</taxon>
        <taxon>Papilionidae</taxon>
        <taxon>Parnassiinae</taxon>
        <taxon>Parnassini</taxon>
        <taxon>Parnassius</taxon>
        <taxon>Parnassius</taxon>
    </lineage>
</organism>
<sequence length="201" mass="24136">MRFQYALISSLTILSVFCAQNQIYRPISDRHRICLATFGKRLDNEFLKGYWYKIYHFPESPNPPPSNKTIEIEFRRPTEEELSVYKNYFNLTGMPYSFDEDMVLYRETYSRLFTGLLFGNREAKIFLQQPGTFYTSPEVYDIKVFRYINENYILFERCFTWGVNKWLMSKSRVPSEEEVQQVINNHSELKALKRKKKCECK</sequence>
<keyword evidence="3" id="KW-1185">Reference proteome</keyword>
<feature type="signal peptide" evidence="1">
    <location>
        <begin position="1"/>
        <end position="18"/>
    </location>
</feature>